<evidence type="ECO:0000313" key="2">
    <source>
        <dbReference type="EMBL" id="MFC5468524.1"/>
    </source>
</evidence>
<evidence type="ECO:0000259" key="1">
    <source>
        <dbReference type="Pfam" id="PF13320"/>
    </source>
</evidence>
<protein>
    <submittedName>
        <fullName evidence="2">DUF4091 domain-containing protein</fullName>
    </submittedName>
</protein>
<gene>
    <name evidence="2" type="ORF">ACFPPD_07310</name>
</gene>
<dbReference type="Proteomes" id="UP001596105">
    <property type="component" value="Unassembled WGS sequence"/>
</dbReference>
<keyword evidence="3" id="KW-1185">Reference proteome</keyword>
<comment type="caution">
    <text evidence="2">The sequence shown here is derived from an EMBL/GenBank/DDBJ whole genome shotgun (WGS) entry which is preliminary data.</text>
</comment>
<organism evidence="2 3">
    <name type="scientific">Cohnella suwonensis</name>
    <dbReference type="NCBI Taxonomy" id="696072"/>
    <lineage>
        <taxon>Bacteria</taxon>
        <taxon>Bacillati</taxon>
        <taxon>Bacillota</taxon>
        <taxon>Bacilli</taxon>
        <taxon>Bacillales</taxon>
        <taxon>Paenibacillaceae</taxon>
        <taxon>Cohnella</taxon>
    </lineage>
</organism>
<name>A0ABW0LRM0_9BACL</name>
<evidence type="ECO:0000313" key="3">
    <source>
        <dbReference type="Proteomes" id="UP001596105"/>
    </source>
</evidence>
<proteinExistence type="predicted"/>
<dbReference type="EMBL" id="JBHSMH010000015">
    <property type="protein sequence ID" value="MFC5468524.1"/>
    <property type="molecule type" value="Genomic_DNA"/>
</dbReference>
<reference evidence="3" key="1">
    <citation type="journal article" date="2019" name="Int. J. Syst. Evol. Microbiol.">
        <title>The Global Catalogue of Microorganisms (GCM) 10K type strain sequencing project: providing services to taxonomists for standard genome sequencing and annotation.</title>
        <authorList>
            <consortium name="The Broad Institute Genomics Platform"/>
            <consortium name="The Broad Institute Genome Sequencing Center for Infectious Disease"/>
            <person name="Wu L."/>
            <person name="Ma J."/>
        </authorList>
    </citation>
    <scope>NUCLEOTIDE SEQUENCE [LARGE SCALE GENOMIC DNA]</scope>
    <source>
        <strain evidence="3">CCUG 57113</strain>
    </source>
</reference>
<feature type="domain" description="Glycoside hydrolase 123 catalytic" evidence="1">
    <location>
        <begin position="183"/>
        <end position="520"/>
    </location>
</feature>
<accession>A0ABW0LRM0</accession>
<dbReference type="InterPro" id="IPR025150">
    <property type="entry name" value="GH123_cat"/>
</dbReference>
<dbReference type="Pfam" id="PF13320">
    <property type="entry name" value="GH123_cat"/>
    <property type="match status" value="1"/>
</dbReference>
<sequence>MNVAVGLEHESYKYVFGAYHKFSVPFDEQKEISLICARNDRAAVQLLVYADEEMLVSVNGETCFHERGPIDIVRVEVEVPGLKNGRIKASLIGLVEDDDRQWKSDMILQQPYVYVERRKAQPVWIEAELGSDVEPGVYFPKIHVYRHRMFEDETLVRTLTFEMKVLDVVLTDPAEYSFYLDLWQHSSNIARKYDVELWSDPHFAILENYVSSLADLGQKASAVVVSEIPWSGQASCYDRIDPANLFEYNIVNVTHHGNDEWTYDFRSLNRYVELCMKYGIDREIEVFGLLNIWVLEDAGYGGVIQDHGDAVRIRYYDESSRTYKYIREKRQLERYVGALEKNFAERGWADKVRIVADEPADIGIFRNRLKLLQEMAPSFQYKVAINHAAFIEEEGLLDHVPGVDCVVQEFDRLQALMRDKQGKTLYYVACENAYPNTFISSHLLESRLIPWLAWLWNLDGFLRWNYTVWPNDPLKRISYHFPLFPAGDTNFVYPGRDGKPMLTLRYKLLRKGIRDFEIMKSYVRRGGDAEKLAQRMRKVFLWTDAKELHRNARRKREELFSLDDRDYEDIIGEILSEMAIFERNA</sequence>
<dbReference type="RefSeq" id="WP_209750023.1">
    <property type="nucleotide sequence ID" value="NZ_JBHSMH010000015.1"/>
</dbReference>